<proteinExistence type="predicted"/>
<feature type="compositionally biased region" description="Basic and acidic residues" evidence="1">
    <location>
        <begin position="1"/>
        <end position="12"/>
    </location>
</feature>
<dbReference type="EMBL" id="BMFV01000002">
    <property type="protein sequence ID" value="GGH75055.1"/>
    <property type="molecule type" value="Genomic_DNA"/>
</dbReference>
<name>A0A8J3EJP3_9BACL</name>
<gene>
    <name evidence="2" type="ORF">GCM10007096_03880</name>
</gene>
<dbReference type="Proteomes" id="UP000656813">
    <property type="component" value="Unassembled WGS sequence"/>
</dbReference>
<reference evidence="2" key="2">
    <citation type="submission" date="2020-09" db="EMBL/GenBank/DDBJ databases">
        <authorList>
            <person name="Sun Q."/>
            <person name="Zhou Y."/>
        </authorList>
    </citation>
    <scope>NUCLEOTIDE SEQUENCE</scope>
    <source>
        <strain evidence="2">CGMCC 1.12777</strain>
    </source>
</reference>
<comment type="caution">
    <text evidence="2">The sequence shown here is derived from an EMBL/GenBank/DDBJ whole genome shotgun (WGS) entry which is preliminary data.</text>
</comment>
<dbReference type="AlphaFoldDB" id="A0A8J3EJP3"/>
<protein>
    <submittedName>
        <fullName evidence="2">Uncharacterized protein</fullName>
    </submittedName>
</protein>
<evidence type="ECO:0000313" key="2">
    <source>
        <dbReference type="EMBL" id="GGH75055.1"/>
    </source>
</evidence>
<keyword evidence="3" id="KW-1185">Reference proteome</keyword>
<evidence type="ECO:0000313" key="3">
    <source>
        <dbReference type="Proteomes" id="UP000656813"/>
    </source>
</evidence>
<reference evidence="2" key="1">
    <citation type="journal article" date="2014" name="Int. J. Syst. Evol. Microbiol.">
        <title>Complete genome sequence of Corynebacterium casei LMG S-19264T (=DSM 44701T), isolated from a smear-ripened cheese.</title>
        <authorList>
            <consortium name="US DOE Joint Genome Institute (JGI-PGF)"/>
            <person name="Walter F."/>
            <person name="Albersmeier A."/>
            <person name="Kalinowski J."/>
            <person name="Ruckert C."/>
        </authorList>
    </citation>
    <scope>NUCLEOTIDE SEQUENCE</scope>
    <source>
        <strain evidence="2">CGMCC 1.12777</strain>
    </source>
</reference>
<sequence>MESERPEAEIHTIDSGSYHSGVTSEFLSTPNIESVTPFPEFIAA</sequence>
<evidence type="ECO:0000256" key="1">
    <source>
        <dbReference type="SAM" id="MobiDB-lite"/>
    </source>
</evidence>
<accession>A0A8J3EJP3</accession>
<organism evidence="2 3">
    <name type="scientific">Pullulanibacillus pueri</name>
    <dbReference type="NCBI Taxonomy" id="1437324"/>
    <lineage>
        <taxon>Bacteria</taxon>
        <taxon>Bacillati</taxon>
        <taxon>Bacillota</taxon>
        <taxon>Bacilli</taxon>
        <taxon>Bacillales</taxon>
        <taxon>Sporolactobacillaceae</taxon>
        <taxon>Pullulanibacillus</taxon>
    </lineage>
</organism>
<feature type="region of interest" description="Disordered" evidence="1">
    <location>
        <begin position="1"/>
        <end position="21"/>
    </location>
</feature>